<name>U1X791_ANEAE</name>
<proteinExistence type="predicted"/>
<keyword evidence="1" id="KW-1133">Transmembrane helix</keyword>
<evidence type="ECO:0000256" key="1">
    <source>
        <dbReference type="SAM" id="Phobius"/>
    </source>
</evidence>
<evidence type="ECO:0000313" key="2">
    <source>
        <dbReference type="EMBL" id="ERI10825.1"/>
    </source>
</evidence>
<comment type="caution">
    <text evidence="2">The sequence shown here is derived from an EMBL/GenBank/DDBJ whole genome shotgun (WGS) entry which is preliminary data.</text>
</comment>
<dbReference type="EMBL" id="AWSJ01000066">
    <property type="protein sequence ID" value="ERI10825.1"/>
    <property type="molecule type" value="Genomic_DNA"/>
</dbReference>
<protein>
    <submittedName>
        <fullName evidence="2">Uncharacterized protein</fullName>
    </submittedName>
</protein>
<dbReference type="RefSeq" id="WP_021624274.1">
    <property type="nucleotide sequence ID" value="NZ_KE952897.1"/>
</dbReference>
<dbReference type="AlphaFoldDB" id="U1X791"/>
<dbReference type="STRING" id="649747.HMPREF0083_01081"/>
<keyword evidence="1" id="KW-0472">Membrane</keyword>
<keyword evidence="1" id="KW-0812">Transmembrane</keyword>
<evidence type="ECO:0000313" key="3">
    <source>
        <dbReference type="Proteomes" id="UP000016511"/>
    </source>
</evidence>
<gene>
    <name evidence="2" type="ORF">HMPREF0083_01081</name>
</gene>
<organism evidence="2 3">
    <name type="scientific">Aneurinibacillus aneurinilyticus ATCC 12856</name>
    <dbReference type="NCBI Taxonomy" id="649747"/>
    <lineage>
        <taxon>Bacteria</taxon>
        <taxon>Bacillati</taxon>
        <taxon>Bacillota</taxon>
        <taxon>Bacilli</taxon>
        <taxon>Bacillales</taxon>
        <taxon>Paenibacillaceae</taxon>
        <taxon>Aneurinibacillus group</taxon>
        <taxon>Aneurinibacillus</taxon>
    </lineage>
</organism>
<dbReference type="Proteomes" id="UP000016511">
    <property type="component" value="Unassembled WGS sequence"/>
</dbReference>
<dbReference type="GeneID" id="92841318"/>
<keyword evidence="3" id="KW-1185">Reference proteome</keyword>
<accession>U1X791</accession>
<feature type="transmembrane region" description="Helical" evidence="1">
    <location>
        <begin position="46"/>
        <end position="64"/>
    </location>
</feature>
<sequence length="85" mass="9566">MIILVIILILAVLFPKGIKNLISLALISIFALFLWEIAWWGKVIDVLIMISIVSAFIYGIVQAIKEGKEEQSNKSPSKSLHKKQM</sequence>
<dbReference type="HOGENOM" id="CLU_2505557_0_0_9"/>
<dbReference type="PATRIC" id="fig|649747.3.peg.979"/>
<reference evidence="2 3" key="1">
    <citation type="submission" date="2013-08" db="EMBL/GenBank/DDBJ databases">
        <authorList>
            <person name="Weinstock G."/>
            <person name="Sodergren E."/>
            <person name="Wylie T."/>
            <person name="Fulton L."/>
            <person name="Fulton R."/>
            <person name="Fronick C."/>
            <person name="O'Laughlin M."/>
            <person name="Godfrey J."/>
            <person name="Miner T."/>
            <person name="Herter B."/>
            <person name="Appelbaum E."/>
            <person name="Cordes M."/>
            <person name="Lek S."/>
            <person name="Wollam A."/>
            <person name="Pepin K.H."/>
            <person name="Palsikar V.B."/>
            <person name="Mitreva M."/>
            <person name="Wilson R.K."/>
        </authorList>
    </citation>
    <scope>NUCLEOTIDE SEQUENCE [LARGE SCALE GENOMIC DNA]</scope>
    <source>
        <strain evidence="2 3">ATCC 12856</strain>
    </source>
</reference>